<name>A0A316D5T8_9BACL</name>
<accession>A0A316D5T8</accession>
<gene>
    <name evidence="5" type="ORF">C7459_11340</name>
</gene>
<sequence length="260" mass="29106">MVSERYPEIDEVIAYIHQHLNEPFSLAELAALVSYSPYHFTRIFKETIGLPPQYYVSSHRLQKAKDLLLHTDLSIREVGLEIGQQSLGTFTTRFTQRVGVTPAAFRQSRVQVDEHLNSLQQLPDWSSLRPVIEQDARIAGTIQAAVPFDGLILLGLFARPIPEGLPLYGTLLSSLGEFCLTGVKPGIYYLMATSVSWNMHANDILLPQATLRTRTRVPIHVQPYTAVPFQHVTLLPPSPDDPPILISLPLLMKNFLSQAT</sequence>
<dbReference type="PROSITE" id="PS01124">
    <property type="entry name" value="HTH_ARAC_FAMILY_2"/>
    <property type="match status" value="1"/>
</dbReference>
<evidence type="ECO:0000313" key="5">
    <source>
        <dbReference type="EMBL" id="PWK09606.1"/>
    </source>
</evidence>
<dbReference type="AlphaFoldDB" id="A0A316D5T8"/>
<dbReference type="RefSeq" id="WP_109690117.1">
    <property type="nucleotide sequence ID" value="NZ_QGGL01000013.1"/>
</dbReference>
<keyword evidence="2 5" id="KW-0238">DNA-binding</keyword>
<comment type="caution">
    <text evidence="5">The sequence shown here is derived from an EMBL/GenBank/DDBJ whole genome shotgun (WGS) entry which is preliminary data.</text>
</comment>
<evidence type="ECO:0000259" key="4">
    <source>
        <dbReference type="PROSITE" id="PS01124"/>
    </source>
</evidence>
<evidence type="ECO:0000256" key="1">
    <source>
        <dbReference type="ARBA" id="ARBA00023015"/>
    </source>
</evidence>
<dbReference type="InterPro" id="IPR050204">
    <property type="entry name" value="AraC_XylS_family_regulators"/>
</dbReference>
<keyword evidence="3" id="KW-0804">Transcription</keyword>
<protein>
    <submittedName>
        <fullName evidence="5">AraC-like DNA-binding protein</fullName>
    </submittedName>
</protein>
<dbReference type="PANTHER" id="PTHR46796">
    <property type="entry name" value="HTH-TYPE TRANSCRIPTIONAL ACTIVATOR RHAS-RELATED"/>
    <property type="match status" value="1"/>
</dbReference>
<evidence type="ECO:0000256" key="2">
    <source>
        <dbReference type="ARBA" id="ARBA00023125"/>
    </source>
</evidence>
<evidence type="ECO:0000313" key="6">
    <source>
        <dbReference type="Proteomes" id="UP000245634"/>
    </source>
</evidence>
<dbReference type="SUPFAM" id="SSF46689">
    <property type="entry name" value="Homeodomain-like"/>
    <property type="match status" value="2"/>
</dbReference>
<dbReference type="Pfam" id="PF12833">
    <property type="entry name" value="HTH_18"/>
    <property type="match status" value="1"/>
</dbReference>
<dbReference type="GO" id="GO:0043565">
    <property type="term" value="F:sequence-specific DNA binding"/>
    <property type="evidence" value="ECO:0007669"/>
    <property type="project" value="InterPro"/>
</dbReference>
<dbReference type="EMBL" id="QGGL01000013">
    <property type="protein sequence ID" value="PWK09606.1"/>
    <property type="molecule type" value="Genomic_DNA"/>
</dbReference>
<dbReference type="OrthoDB" id="9802228at2"/>
<dbReference type="GO" id="GO:0003700">
    <property type="term" value="F:DNA-binding transcription factor activity"/>
    <property type="evidence" value="ECO:0007669"/>
    <property type="project" value="InterPro"/>
</dbReference>
<dbReference type="Proteomes" id="UP000245634">
    <property type="component" value="Unassembled WGS sequence"/>
</dbReference>
<feature type="domain" description="HTH araC/xylS-type" evidence="4">
    <location>
        <begin position="10"/>
        <end position="108"/>
    </location>
</feature>
<proteinExistence type="predicted"/>
<dbReference type="InterPro" id="IPR009057">
    <property type="entry name" value="Homeodomain-like_sf"/>
</dbReference>
<dbReference type="InterPro" id="IPR018060">
    <property type="entry name" value="HTH_AraC"/>
</dbReference>
<organism evidence="5 6">
    <name type="scientific">Tumebacillus permanentifrigoris</name>
    <dbReference type="NCBI Taxonomy" id="378543"/>
    <lineage>
        <taxon>Bacteria</taxon>
        <taxon>Bacillati</taxon>
        <taxon>Bacillota</taxon>
        <taxon>Bacilli</taxon>
        <taxon>Bacillales</taxon>
        <taxon>Alicyclobacillaceae</taxon>
        <taxon>Tumebacillus</taxon>
    </lineage>
</organism>
<keyword evidence="6" id="KW-1185">Reference proteome</keyword>
<dbReference type="Gene3D" id="1.10.10.60">
    <property type="entry name" value="Homeodomain-like"/>
    <property type="match status" value="2"/>
</dbReference>
<reference evidence="5 6" key="1">
    <citation type="submission" date="2018-05" db="EMBL/GenBank/DDBJ databases">
        <title>Genomic Encyclopedia of Type Strains, Phase IV (KMG-IV): sequencing the most valuable type-strain genomes for metagenomic binning, comparative biology and taxonomic classification.</title>
        <authorList>
            <person name="Goeker M."/>
        </authorList>
    </citation>
    <scope>NUCLEOTIDE SEQUENCE [LARGE SCALE GENOMIC DNA]</scope>
    <source>
        <strain evidence="5 6">DSM 18773</strain>
    </source>
</reference>
<keyword evidence="1" id="KW-0805">Transcription regulation</keyword>
<dbReference type="SMART" id="SM00342">
    <property type="entry name" value="HTH_ARAC"/>
    <property type="match status" value="1"/>
</dbReference>
<evidence type="ECO:0000256" key="3">
    <source>
        <dbReference type="ARBA" id="ARBA00023163"/>
    </source>
</evidence>